<dbReference type="AlphaFoldDB" id="X6LLF2"/>
<evidence type="ECO:0000313" key="4">
    <source>
        <dbReference type="Proteomes" id="UP000023152"/>
    </source>
</evidence>
<evidence type="ECO:0000259" key="2">
    <source>
        <dbReference type="PROSITE" id="PS51746"/>
    </source>
</evidence>
<dbReference type="OrthoDB" id="10264738at2759"/>
<evidence type="ECO:0000313" key="3">
    <source>
        <dbReference type="EMBL" id="ETO02429.1"/>
    </source>
</evidence>
<organism evidence="3 4">
    <name type="scientific">Reticulomyxa filosa</name>
    <dbReference type="NCBI Taxonomy" id="46433"/>
    <lineage>
        <taxon>Eukaryota</taxon>
        <taxon>Sar</taxon>
        <taxon>Rhizaria</taxon>
        <taxon>Retaria</taxon>
        <taxon>Foraminifera</taxon>
        <taxon>Monothalamids</taxon>
        <taxon>Reticulomyxidae</taxon>
        <taxon>Reticulomyxa</taxon>
    </lineage>
</organism>
<dbReference type="Pfam" id="PF00481">
    <property type="entry name" value="PP2C"/>
    <property type="match status" value="1"/>
</dbReference>
<dbReference type="GO" id="GO:0004722">
    <property type="term" value="F:protein serine/threonine phosphatase activity"/>
    <property type="evidence" value="ECO:0007669"/>
    <property type="project" value="InterPro"/>
</dbReference>
<dbReference type="InterPro" id="IPR015655">
    <property type="entry name" value="PP2C"/>
</dbReference>
<dbReference type="Gene3D" id="3.60.40.10">
    <property type="entry name" value="PPM-type phosphatase domain"/>
    <property type="match status" value="1"/>
</dbReference>
<dbReference type="OMA" id="EYSTCDM"/>
<dbReference type="PANTHER" id="PTHR13832">
    <property type="entry name" value="PROTEIN PHOSPHATASE 2C"/>
    <property type="match status" value="1"/>
</dbReference>
<dbReference type="CDD" id="cd00143">
    <property type="entry name" value="PP2Cc"/>
    <property type="match status" value="1"/>
</dbReference>
<feature type="non-terminal residue" evidence="3">
    <location>
        <position position="1"/>
    </location>
</feature>
<feature type="compositionally biased region" description="Basic residues" evidence="1">
    <location>
        <begin position="1"/>
        <end position="12"/>
    </location>
</feature>
<gene>
    <name evidence="3" type="ORF">RFI_35007</name>
</gene>
<dbReference type="SUPFAM" id="SSF81606">
    <property type="entry name" value="PP2C-like"/>
    <property type="match status" value="1"/>
</dbReference>
<name>X6LLF2_RETFI</name>
<keyword evidence="4" id="KW-1185">Reference proteome</keyword>
<sequence length="204" mass="22874">KKKKKKKKKKKDGHGGSQCAEYLSKKTPEILAKHIESSDRMDQAINQALKELDELSLNECADGSGSTGVIVIIDKKSNDLWCANVGDSRCVLIKHNQQVTQLSIEHKPTDPQERKRIENANGWVAFGRVMGILAVSRSFGDKDFKNHLKNLVVSTPSITHHLLQSNDEFIVCACDGLFDVFRNEDVPKFIRIAQEDFPELSLDS</sequence>
<dbReference type="PANTHER" id="PTHR13832:SF827">
    <property type="entry name" value="PROTEIN PHOSPHATASE 1L"/>
    <property type="match status" value="1"/>
</dbReference>
<dbReference type="InterPro" id="IPR036457">
    <property type="entry name" value="PPM-type-like_dom_sf"/>
</dbReference>
<dbReference type="Proteomes" id="UP000023152">
    <property type="component" value="Unassembled WGS sequence"/>
</dbReference>
<accession>X6LLF2</accession>
<comment type="caution">
    <text evidence="3">The sequence shown here is derived from an EMBL/GenBank/DDBJ whole genome shotgun (WGS) entry which is preliminary data.</text>
</comment>
<protein>
    <recommendedName>
        <fullName evidence="2">PPM-type phosphatase domain-containing protein</fullName>
    </recommendedName>
</protein>
<dbReference type="SMART" id="SM00332">
    <property type="entry name" value="PP2Cc"/>
    <property type="match status" value="1"/>
</dbReference>
<feature type="domain" description="PPM-type phosphatase" evidence="2">
    <location>
        <begin position="1"/>
        <end position="204"/>
    </location>
</feature>
<evidence type="ECO:0000256" key="1">
    <source>
        <dbReference type="SAM" id="MobiDB-lite"/>
    </source>
</evidence>
<feature type="non-terminal residue" evidence="3">
    <location>
        <position position="204"/>
    </location>
</feature>
<reference evidence="3 4" key="1">
    <citation type="journal article" date="2013" name="Curr. Biol.">
        <title>The Genome of the Foraminiferan Reticulomyxa filosa.</title>
        <authorList>
            <person name="Glockner G."/>
            <person name="Hulsmann N."/>
            <person name="Schleicher M."/>
            <person name="Noegel A.A."/>
            <person name="Eichinger L."/>
            <person name="Gallinger C."/>
            <person name="Pawlowski J."/>
            <person name="Sierra R."/>
            <person name="Euteneuer U."/>
            <person name="Pillet L."/>
            <person name="Moustafa A."/>
            <person name="Platzer M."/>
            <person name="Groth M."/>
            <person name="Szafranski K."/>
            <person name="Schliwa M."/>
        </authorList>
    </citation>
    <scope>NUCLEOTIDE SEQUENCE [LARGE SCALE GENOMIC DNA]</scope>
</reference>
<feature type="region of interest" description="Disordered" evidence="1">
    <location>
        <begin position="1"/>
        <end position="21"/>
    </location>
</feature>
<dbReference type="InterPro" id="IPR001932">
    <property type="entry name" value="PPM-type_phosphatase-like_dom"/>
</dbReference>
<dbReference type="PROSITE" id="PS51746">
    <property type="entry name" value="PPM_2"/>
    <property type="match status" value="1"/>
</dbReference>
<proteinExistence type="predicted"/>
<dbReference type="EMBL" id="ASPP01035800">
    <property type="protein sequence ID" value="ETO02429.1"/>
    <property type="molecule type" value="Genomic_DNA"/>
</dbReference>